<keyword evidence="3" id="KW-1185">Reference proteome</keyword>
<gene>
    <name evidence="2" type="ORF">TRAPUB_13142</name>
</gene>
<dbReference type="AlphaFoldDB" id="A0A1M2VRX0"/>
<reference evidence="2 3" key="1">
    <citation type="submission" date="2016-10" db="EMBL/GenBank/DDBJ databases">
        <title>Genome sequence of the basidiomycete white-rot fungus Trametes pubescens.</title>
        <authorList>
            <person name="Makela M.R."/>
            <person name="Granchi Z."/>
            <person name="Peng M."/>
            <person name="De Vries R.P."/>
            <person name="Grigoriev I."/>
            <person name="Riley R."/>
            <person name="Hilden K."/>
        </authorList>
    </citation>
    <scope>NUCLEOTIDE SEQUENCE [LARGE SCALE GENOMIC DNA]</scope>
    <source>
        <strain evidence="2 3">FBCC735</strain>
    </source>
</reference>
<evidence type="ECO:0000313" key="3">
    <source>
        <dbReference type="Proteomes" id="UP000184267"/>
    </source>
</evidence>
<comment type="caution">
    <text evidence="2">The sequence shown here is derived from an EMBL/GenBank/DDBJ whole genome shotgun (WGS) entry which is preliminary data.</text>
</comment>
<evidence type="ECO:0000313" key="2">
    <source>
        <dbReference type="EMBL" id="OJT10337.1"/>
    </source>
</evidence>
<accession>A0A1M2VRX0</accession>
<dbReference type="Proteomes" id="UP000184267">
    <property type="component" value="Unassembled WGS sequence"/>
</dbReference>
<evidence type="ECO:0000256" key="1">
    <source>
        <dbReference type="SAM" id="MobiDB-lite"/>
    </source>
</evidence>
<protein>
    <submittedName>
        <fullName evidence="2">Uncharacterized protein</fullName>
    </submittedName>
</protein>
<name>A0A1M2VRX0_TRAPU</name>
<sequence>MDDLDLDISTFDMLRAPPTDGSSTHSTAADLPDPTPDPTDPTTLDDTAARLGQDLIHPATPVLRRKPCRLHPLAGQACTRVLVMSLQP</sequence>
<organism evidence="2 3">
    <name type="scientific">Trametes pubescens</name>
    <name type="common">White-rot fungus</name>
    <dbReference type="NCBI Taxonomy" id="154538"/>
    <lineage>
        <taxon>Eukaryota</taxon>
        <taxon>Fungi</taxon>
        <taxon>Dikarya</taxon>
        <taxon>Basidiomycota</taxon>
        <taxon>Agaricomycotina</taxon>
        <taxon>Agaricomycetes</taxon>
        <taxon>Polyporales</taxon>
        <taxon>Polyporaceae</taxon>
        <taxon>Trametes</taxon>
    </lineage>
</organism>
<dbReference type="EMBL" id="MNAD01000788">
    <property type="protein sequence ID" value="OJT10337.1"/>
    <property type="molecule type" value="Genomic_DNA"/>
</dbReference>
<proteinExistence type="predicted"/>
<feature type="region of interest" description="Disordered" evidence="1">
    <location>
        <begin position="1"/>
        <end position="44"/>
    </location>
</feature>